<accession>A0AAD3RWG0</accession>
<name>A0AAD3RWG0_NEPGR</name>
<evidence type="ECO:0000313" key="1">
    <source>
        <dbReference type="EMBL" id="GMH00122.1"/>
    </source>
</evidence>
<dbReference type="AlphaFoldDB" id="A0AAD3RWG0"/>
<sequence>MHLVVVAVPYTPTLLPLLADAPKVATAKACVTPRLAMQSPYCRVATCRPNTWINAGKPSSPTDAPSCCSVGVGFDKLLRLHRIWA</sequence>
<proteinExistence type="predicted"/>
<dbReference type="EMBL" id="BSYO01000002">
    <property type="protein sequence ID" value="GMH00122.1"/>
    <property type="molecule type" value="Genomic_DNA"/>
</dbReference>
<reference evidence="1" key="1">
    <citation type="submission" date="2023-05" db="EMBL/GenBank/DDBJ databases">
        <title>Nepenthes gracilis genome sequencing.</title>
        <authorList>
            <person name="Fukushima K."/>
        </authorList>
    </citation>
    <scope>NUCLEOTIDE SEQUENCE</scope>
    <source>
        <strain evidence="1">SING2019-196</strain>
    </source>
</reference>
<evidence type="ECO:0000313" key="2">
    <source>
        <dbReference type="Proteomes" id="UP001279734"/>
    </source>
</evidence>
<organism evidence="1 2">
    <name type="scientific">Nepenthes gracilis</name>
    <name type="common">Slender pitcher plant</name>
    <dbReference type="NCBI Taxonomy" id="150966"/>
    <lineage>
        <taxon>Eukaryota</taxon>
        <taxon>Viridiplantae</taxon>
        <taxon>Streptophyta</taxon>
        <taxon>Embryophyta</taxon>
        <taxon>Tracheophyta</taxon>
        <taxon>Spermatophyta</taxon>
        <taxon>Magnoliopsida</taxon>
        <taxon>eudicotyledons</taxon>
        <taxon>Gunneridae</taxon>
        <taxon>Pentapetalae</taxon>
        <taxon>Caryophyllales</taxon>
        <taxon>Nepenthaceae</taxon>
        <taxon>Nepenthes</taxon>
    </lineage>
</organism>
<gene>
    <name evidence="1" type="ORF">Nepgr_001961</name>
</gene>
<dbReference type="Proteomes" id="UP001279734">
    <property type="component" value="Unassembled WGS sequence"/>
</dbReference>
<keyword evidence="2" id="KW-1185">Reference proteome</keyword>
<comment type="caution">
    <text evidence="1">The sequence shown here is derived from an EMBL/GenBank/DDBJ whole genome shotgun (WGS) entry which is preliminary data.</text>
</comment>
<protein>
    <submittedName>
        <fullName evidence="1">Uncharacterized protein</fullName>
    </submittedName>
</protein>